<proteinExistence type="predicted"/>
<dbReference type="AlphaFoldDB" id="A0AAP4C881"/>
<dbReference type="EMBL" id="JASODW010000013">
    <property type="protein sequence ID" value="MDK6275821.1"/>
    <property type="molecule type" value="Genomic_DNA"/>
</dbReference>
<dbReference type="Proteomes" id="UP001240483">
    <property type="component" value="Unassembled WGS sequence"/>
</dbReference>
<dbReference type="InterPro" id="IPR017946">
    <property type="entry name" value="PLC-like_Pdiesterase_TIM-brl"/>
</dbReference>
<name>A0AAP4C881_9MICC</name>
<organism evidence="2 3">
    <name type="scientific">Pseudoglutamicibacter cumminsii</name>
    <dbReference type="NCBI Taxonomy" id="156979"/>
    <lineage>
        <taxon>Bacteria</taxon>
        <taxon>Bacillati</taxon>
        <taxon>Actinomycetota</taxon>
        <taxon>Actinomycetes</taxon>
        <taxon>Micrococcales</taxon>
        <taxon>Micrococcaceae</taxon>
        <taxon>Pseudoglutamicibacter</taxon>
    </lineage>
</organism>
<reference evidence="2" key="1">
    <citation type="submission" date="2023-05" db="EMBL/GenBank/DDBJ databases">
        <title>Cataloging the Phylogenetic Diversity of Human Bladder Bacteria.</title>
        <authorList>
            <person name="Du J."/>
        </authorList>
    </citation>
    <scope>NUCLEOTIDE SEQUENCE</scope>
    <source>
        <strain evidence="2">UMB9978</strain>
    </source>
</reference>
<sequence length="263" mass="29075">MPRIFAHRGSSGRYPENTRAAFMQAIYDGADGLECDVRLTADGEVVVHHDEKLGRTSNGDGAVSDWSLAELRKLDFSGWKTSSWSAEYGGAGEQLLTLSELLEIAAAAGRPIEVAVEVKHTPAHDGELDDAVVEILATHPSLTFSNVSASIMSFSPTSVRRMTEVFGAANVCMLIENKRRTELQRSRQNVAMQLLDENPQLMAGPGVSFTRDHEEHVRRWIQQGTRHRVWTVDELEDARYLLDLGVEELTSNYPADLRAALGL</sequence>
<dbReference type="PROSITE" id="PS51704">
    <property type="entry name" value="GP_PDE"/>
    <property type="match status" value="1"/>
</dbReference>
<dbReference type="GO" id="GO:0006629">
    <property type="term" value="P:lipid metabolic process"/>
    <property type="evidence" value="ECO:0007669"/>
    <property type="project" value="InterPro"/>
</dbReference>
<dbReference type="SUPFAM" id="SSF51695">
    <property type="entry name" value="PLC-like phosphodiesterases"/>
    <property type="match status" value="1"/>
</dbReference>
<comment type="caution">
    <text evidence="2">The sequence shown here is derived from an EMBL/GenBank/DDBJ whole genome shotgun (WGS) entry which is preliminary data.</text>
</comment>
<dbReference type="InterPro" id="IPR030395">
    <property type="entry name" value="GP_PDE_dom"/>
</dbReference>
<dbReference type="RefSeq" id="WP_285333497.1">
    <property type="nucleotide sequence ID" value="NZ_JASODW010000013.1"/>
</dbReference>
<evidence type="ECO:0000259" key="1">
    <source>
        <dbReference type="PROSITE" id="PS51704"/>
    </source>
</evidence>
<dbReference type="GO" id="GO:0008081">
    <property type="term" value="F:phosphoric diester hydrolase activity"/>
    <property type="evidence" value="ECO:0007669"/>
    <property type="project" value="InterPro"/>
</dbReference>
<protein>
    <submittedName>
        <fullName evidence="2">Glycerophosphodiester phosphodiesterase family protein</fullName>
    </submittedName>
</protein>
<gene>
    <name evidence="2" type="ORF">QP116_08775</name>
</gene>
<accession>A0AAP4C881</accession>
<evidence type="ECO:0000313" key="2">
    <source>
        <dbReference type="EMBL" id="MDK6275821.1"/>
    </source>
</evidence>
<dbReference type="Gene3D" id="3.20.20.190">
    <property type="entry name" value="Phosphatidylinositol (PI) phosphodiesterase"/>
    <property type="match status" value="1"/>
</dbReference>
<feature type="domain" description="GP-PDE" evidence="1">
    <location>
        <begin position="2"/>
        <end position="261"/>
    </location>
</feature>
<evidence type="ECO:0000313" key="3">
    <source>
        <dbReference type="Proteomes" id="UP001240483"/>
    </source>
</evidence>
<dbReference type="PANTHER" id="PTHR46211">
    <property type="entry name" value="GLYCEROPHOSPHORYL DIESTER PHOSPHODIESTERASE"/>
    <property type="match status" value="1"/>
</dbReference>
<dbReference type="Pfam" id="PF03009">
    <property type="entry name" value="GDPD"/>
    <property type="match status" value="1"/>
</dbReference>
<dbReference type="PANTHER" id="PTHR46211:SF1">
    <property type="entry name" value="GLYCEROPHOSPHODIESTER PHOSPHODIESTERASE, CYTOPLASMIC"/>
    <property type="match status" value="1"/>
</dbReference>